<evidence type="ECO:0000256" key="1">
    <source>
        <dbReference type="SAM" id="Phobius"/>
    </source>
</evidence>
<sequence>MYIRTSFMCTPDEQKKSYIKMRCTVMSLIAIIARLIMPACKNTWKLPRLNASVKV</sequence>
<feature type="transmembrane region" description="Helical" evidence="1">
    <location>
        <begin position="21"/>
        <end position="39"/>
    </location>
</feature>
<gene>
    <name evidence="2" type="ORF">MENT_LOCUS12282</name>
</gene>
<organism evidence="2 3">
    <name type="scientific">Meloidogyne enterolobii</name>
    <name type="common">Root-knot nematode worm</name>
    <name type="synonym">Meloidogyne mayaguensis</name>
    <dbReference type="NCBI Taxonomy" id="390850"/>
    <lineage>
        <taxon>Eukaryota</taxon>
        <taxon>Metazoa</taxon>
        <taxon>Ecdysozoa</taxon>
        <taxon>Nematoda</taxon>
        <taxon>Chromadorea</taxon>
        <taxon>Rhabditida</taxon>
        <taxon>Tylenchina</taxon>
        <taxon>Tylenchomorpha</taxon>
        <taxon>Tylenchoidea</taxon>
        <taxon>Meloidogynidae</taxon>
        <taxon>Meloidogyninae</taxon>
        <taxon>Meloidogyne</taxon>
    </lineage>
</organism>
<keyword evidence="1" id="KW-0472">Membrane</keyword>
<dbReference type="EMBL" id="CAJEWN010000062">
    <property type="protein sequence ID" value="CAD2156532.1"/>
    <property type="molecule type" value="Genomic_DNA"/>
</dbReference>
<dbReference type="AlphaFoldDB" id="A0A6V7UG32"/>
<name>A0A6V7UG32_MELEN</name>
<evidence type="ECO:0000313" key="2">
    <source>
        <dbReference type="EMBL" id="CAD2156532.1"/>
    </source>
</evidence>
<proteinExistence type="predicted"/>
<reference evidence="2 3" key="1">
    <citation type="submission" date="2020-08" db="EMBL/GenBank/DDBJ databases">
        <authorList>
            <person name="Koutsovoulos G."/>
            <person name="Danchin GJ E."/>
        </authorList>
    </citation>
    <scope>NUCLEOTIDE SEQUENCE [LARGE SCALE GENOMIC DNA]</scope>
</reference>
<keyword evidence="1" id="KW-0812">Transmembrane</keyword>
<accession>A0A6V7UG32</accession>
<dbReference type="Proteomes" id="UP000580250">
    <property type="component" value="Unassembled WGS sequence"/>
</dbReference>
<keyword evidence="1" id="KW-1133">Transmembrane helix</keyword>
<evidence type="ECO:0000313" key="3">
    <source>
        <dbReference type="Proteomes" id="UP000580250"/>
    </source>
</evidence>
<protein>
    <submittedName>
        <fullName evidence="2">Uncharacterized protein</fullName>
    </submittedName>
</protein>
<comment type="caution">
    <text evidence="2">The sequence shown here is derived from an EMBL/GenBank/DDBJ whole genome shotgun (WGS) entry which is preliminary data.</text>
</comment>